<comment type="caution">
    <text evidence="1">The sequence shown here is derived from an EMBL/GenBank/DDBJ whole genome shotgun (WGS) entry which is preliminary data.</text>
</comment>
<reference evidence="1" key="1">
    <citation type="submission" date="2023-06" db="EMBL/GenBank/DDBJ databases">
        <title>Two novel species of Acinetobacter isolated from motorbike repairing workshop in Vietnam.</title>
        <authorList>
            <person name="Le N.T.T."/>
        </authorList>
    </citation>
    <scope>NUCLEOTIDE SEQUENCE</scope>
    <source>
        <strain evidence="1">VNH17</strain>
    </source>
</reference>
<gene>
    <name evidence="1" type="ORF">QTA56_02715</name>
    <name evidence="2" type="ORF">QTA56_02770</name>
</gene>
<dbReference type="EMBL" id="JAUDZE010000001">
    <property type="protein sequence ID" value="MDN0013151.1"/>
    <property type="molecule type" value="Genomic_DNA"/>
</dbReference>
<protein>
    <submittedName>
        <fullName evidence="1">Uncharacterized protein</fullName>
    </submittedName>
</protein>
<sequence length="52" mass="5742">MNKEQALNQIPDPYFCIECNSQLDKSELVELVIRIGHSVFGCPHCGAVVVPV</sequence>
<evidence type="ECO:0000313" key="1">
    <source>
        <dbReference type="EMBL" id="MDN0013151.1"/>
    </source>
</evidence>
<dbReference type="RefSeq" id="WP_267979420.1">
    <property type="nucleotide sequence ID" value="NZ_JAPQKF010000001.1"/>
</dbReference>
<organism evidence="1 3">
    <name type="scientific">Acinetobacter thutiue</name>
    <dbReference type="NCBI Taxonomy" id="2998078"/>
    <lineage>
        <taxon>Bacteria</taxon>
        <taxon>Pseudomonadati</taxon>
        <taxon>Pseudomonadota</taxon>
        <taxon>Gammaproteobacteria</taxon>
        <taxon>Moraxellales</taxon>
        <taxon>Moraxellaceae</taxon>
        <taxon>Acinetobacter</taxon>
    </lineage>
</organism>
<keyword evidence="3" id="KW-1185">Reference proteome</keyword>
<dbReference type="Proteomes" id="UP001168524">
    <property type="component" value="Unassembled WGS sequence"/>
</dbReference>
<proteinExistence type="predicted"/>
<accession>A0ABT7WKE1</accession>
<dbReference type="EMBL" id="JAUDZE010000001">
    <property type="protein sequence ID" value="MDN0013162.1"/>
    <property type="molecule type" value="Genomic_DNA"/>
</dbReference>
<name>A0ABT7WKE1_9GAMM</name>
<evidence type="ECO:0000313" key="2">
    <source>
        <dbReference type="EMBL" id="MDN0013162.1"/>
    </source>
</evidence>
<evidence type="ECO:0000313" key="3">
    <source>
        <dbReference type="Proteomes" id="UP001168524"/>
    </source>
</evidence>